<accession>A0A1C5G7P9</accession>
<feature type="region of interest" description="Disordered" evidence="1">
    <location>
        <begin position="229"/>
        <end position="249"/>
    </location>
</feature>
<name>A0A1C5G7P9_MICEH</name>
<dbReference type="AlphaFoldDB" id="A0A1C5G7P9"/>
<protein>
    <submittedName>
        <fullName evidence="2">Uncharacterized protein</fullName>
    </submittedName>
</protein>
<evidence type="ECO:0000313" key="3">
    <source>
        <dbReference type="Proteomes" id="UP000198251"/>
    </source>
</evidence>
<evidence type="ECO:0000313" key="2">
    <source>
        <dbReference type="EMBL" id="SCG15592.1"/>
    </source>
</evidence>
<proteinExistence type="predicted"/>
<gene>
    <name evidence="2" type="ORF">GA0070610_1827</name>
</gene>
<dbReference type="Proteomes" id="UP000198251">
    <property type="component" value="Chromosome I"/>
</dbReference>
<dbReference type="GeneID" id="95801663"/>
<dbReference type="RefSeq" id="WP_088999601.1">
    <property type="nucleotide sequence ID" value="NZ_LT607733.1"/>
</dbReference>
<organism evidence="2 3">
    <name type="scientific">Micromonospora echinofusca</name>
    <dbReference type="NCBI Taxonomy" id="47858"/>
    <lineage>
        <taxon>Bacteria</taxon>
        <taxon>Bacillati</taxon>
        <taxon>Actinomycetota</taxon>
        <taxon>Actinomycetes</taxon>
        <taxon>Micromonosporales</taxon>
        <taxon>Micromonosporaceae</taxon>
        <taxon>Micromonospora</taxon>
    </lineage>
</organism>
<keyword evidence="3" id="KW-1185">Reference proteome</keyword>
<dbReference type="EMBL" id="LT607733">
    <property type="protein sequence ID" value="SCG15592.1"/>
    <property type="molecule type" value="Genomic_DNA"/>
</dbReference>
<reference evidence="2 3" key="1">
    <citation type="submission" date="2016-06" db="EMBL/GenBank/DDBJ databases">
        <authorList>
            <person name="Kjaerup R.B."/>
            <person name="Dalgaard T.S."/>
            <person name="Juul-Madsen H.R."/>
        </authorList>
    </citation>
    <scope>NUCLEOTIDE SEQUENCE [LARGE SCALE GENOMIC DNA]</scope>
    <source>
        <strain evidence="2 3">DSM 43913</strain>
    </source>
</reference>
<sequence length="249" mass="26541">MDQIRAWTMLFHLQSRMPGMSVDWLAAPISQALTGRMPTSPAAERAVVDAAWKPGYRSGAEAGHRRAVEGFQNAAFDAMSRLTRTGIDDPDARNLLWAVAEAATVIGQTGHQDTPGRARESAHLAARNDYPDLSPIAAGVVAGWNHGQRQGQQDAPHSTSRAIYAAVTKKTGEHQINKTQIDGRPAVDWFVDVIGGVLKVPPEAPTPRSSPAASEAAVAFRPLSVTHTAAPTVSPVASIPQPASPRRSR</sequence>
<evidence type="ECO:0000256" key="1">
    <source>
        <dbReference type="SAM" id="MobiDB-lite"/>
    </source>
</evidence>